<reference evidence="2" key="1">
    <citation type="journal article" date="2022" name="bioRxiv">
        <title>Sequencing and chromosome-scale assembly of the giantPleurodeles waltlgenome.</title>
        <authorList>
            <person name="Brown T."/>
            <person name="Elewa A."/>
            <person name="Iarovenko S."/>
            <person name="Subramanian E."/>
            <person name="Araus A.J."/>
            <person name="Petzold A."/>
            <person name="Susuki M."/>
            <person name="Suzuki K.-i.T."/>
            <person name="Hayashi T."/>
            <person name="Toyoda A."/>
            <person name="Oliveira C."/>
            <person name="Osipova E."/>
            <person name="Leigh N.D."/>
            <person name="Simon A."/>
            <person name="Yun M.H."/>
        </authorList>
    </citation>
    <scope>NUCLEOTIDE SEQUENCE</scope>
    <source>
        <strain evidence="2">20211129_DDA</strain>
        <tissue evidence="2">Liver</tissue>
    </source>
</reference>
<gene>
    <name evidence="2" type="ORF">NDU88_004071</name>
</gene>
<comment type="caution">
    <text evidence="2">The sequence shown here is derived from an EMBL/GenBank/DDBJ whole genome shotgun (WGS) entry which is preliminary data.</text>
</comment>
<sequence length="83" mass="9516">MLQPLGWAALGRRPGNMPSVCHKQLLDGAPHHLQADRRGRNPTPPVQRHGDLVPIQTSRVCCPLDMMLVPPWRWDLPRRPPRY</sequence>
<accession>A0AAV7SHQ0</accession>
<dbReference type="EMBL" id="JANPWB010000008">
    <property type="protein sequence ID" value="KAJ1163615.1"/>
    <property type="molecule type" value="Genomic_DNA"/>
</dbReference>
<keyword evidence="3" id="KW-1185">Reference proteome</keyword>
<evidence type="ECO:0000313" key="3">
    <source>
        <dbReference type="Proteomes" id="UP001066276"/>
    </source>
</evidence>
<proteinExistence type="predicted"/>
<dbReference type="AlphaFoldDB" id="A0AAV7SHQ0"/>
<evidence type="ECO:0000313" key="2">
    <source>
        <dbReference type="EMBL" id="KAJ1163615.1"/>
    </source>
</evidence>
<dbReference type="Proteomes" id="UP001066276">
    <property type="component" value="Chromosome 4_2"/>
</dbReference>
<feature type="compositionally biased region" description="Basic and acidic residues" evidence="1">
    <location>
        <begin position="29"/>
        <end position="39"/>
    </location>
</feature>
<evidence type="ECO:0000256" key="1">
    <source>
        <dbReference type="SAM" id="MobiDB-lite"/>
    </source>
</evidence>
<organism evidence="2 3">
    <name type="scientific">Pleurodeles waltl</name>
    <name type="common">Iberian ribbed newt</name>
    <dbReference type="NCBI Taxonomy" id="8319"/>
    <lineage>
        <taxon>Eukaryota</taxon>
        <taxon>Metazoa</taxon>
        <taxon>Chordata</taxon>
        <taxon>Craniata</taxon>
        <taxon>Vertebrata</taxon>
        <taxon>Euteleostomi</taxon>
        <taxon>Amphibia</taxon>
        <taxon>Batrachia</taxon>
        <taxon>Caudata</taxon>
        <taxon>Salamandroidea</taxon>
        <taxon>Salamandridae</taxon>
        <taxon>Pleurodelinae</taxon>
        <taxon>Pleurodeles</taxon>
    </lineage>
</organism>
<protein>
    <submittedName>
        <fullName evidence="2">Uncharacterized protein</fullName>
    </submittedName>
</protein>
<name>A0AAV7SHQ0_PLEWA</name>
<feature type="region of interest" description="Disordered" evidence="1">
    <location>
        <begin position="28"/>
        <end position="50"/>
    </location>
</feature>